<dbReference type="PROSITE" id="PS50850">
    <property type="entry name" value="MFS"/>
    <property type="match status" value="1"/>
</dbReference>
<reference evidence="10 11" key="1">
    <citation type="submission" date="2023-12" db="EMBL/GenBank/DDBJ databases">
        <title>Genome sequencing and assembly of bacterial species from a model synthetic community.</title>
        <authorList>
            <person name="Hogle S.L."/>
        </authorList>
    </citation>
    <scope>NUCLEOTIDE SEQUENCE [LARGE SCALE GENOMIC DNA]</scope>
    <source>
        <strain evidence="10 11">HAMBI_3031</strain>
    </source>
</reference>
<dbReference type="PRINTS" id="PR00171">
    <property type="entry name" value="SUGRTRNSPORT"/>
</dbReference>
<evidence type="ECO:0000259" key="9">
    <source>
        <dbReference type="PROSITE" id="PS50850"/>
    </source>
</evidence>
<evidence type="ECO:0000313" key="11">
    <source>
        <dbReference type="Proteomes" id="UP001325680"/>
    </source>
</evidence>
<feature type="transmembrane region" description="Helical" evidence="8">
    <location>
        <begin position="245"/>
        <end position="268"/>
    </location>
</feature>
<evidence type="ECO:0000256" key="6">
    <source>
        <dbReference type="ARBA" id="ARBA00023136"/>
    </source>
</evidence>
<dbReference type="PROSITE" id="PS00216">
    <property type="entry name" value="SUGAR_TRANSPORT_1"/>
    <property type="match status" value="1"/>
</dbReference>
<evidence type="ECO:0000256" key="5">
    <source>
        <dbReference type="ARBA" id="ARBA00022989"/>
    </source>
</evidence>
<keyword evidence="5 8" id="KW-1133">Transmembrane helix</keyword>
<dbReference type="PROSITE" id="PS00217">
    <property type="entry name" value="SUGAR_TRANSPORT_2"/>
    <property type="match status" value="1"/>
</dbReference>
<feature type="transmembrane region" description="Helical" evidence="8">
    <location>
        <begin position="168"/>
        <end position="189"/>
    </location>
</feature>
<keyword evidence="6 8" id="KW-0472">Membrane</keyword>
<feature type="transmembrane region" description="Helical" evidence="8">
    <location>
        <begin position="405"/>
        <end position="422"/>
    </location>
</feature>
<feature type="transmembrane region" description="Helical" evidence="8">
    <location>
        <begin position="138"/>
        <end position="156"/>
    </location>
</feature>
<dbReference type="NCBIfam" id="TIGR00879">
    <property type="entry name" value="SP"/>
    <property type="match status" value="1"/>
</dbReference>
<feature type="transmembrane region" description="Helical" evidence="8">
    <location>
        <begin position="12"/>
        <end position="39"/>
    </location>
</feature>
<dbReference type="PANTHER" id="PTHR48020">
    <property type="entry name" value="PROTON MYO-INOSITOL COTRANSPORTER"/>
    <property type="match status" value="1"/>
</dbReference>
<feature type="transmembrane region" description="Helical" evidence="8">
    <location>
        <begin position="340"/>
        <end position="364"/>
    </location>
</feature>
<evidence type="ECO:0000313" key="10">
    <source>
        <dbReference type="EMBL" id="WQD38045.1"/>
    </source>
</evidence>
<evidence type="ECO:0000256" key="4">
    <source>
        <dbReference type="ARBA" id="ARBA00022692"/>
    </source>
</evidence>
<organism evidence="10 11">
    <name type="scientific">Niabella yanshanensis</name>
    <dbReference type="NCBI Taxonomy" id="577386"/>
    <lineage>
        <taxon>Bacteria</taxon>
        <taxon>Pseudomonadati</taxon>
        <taxon>Bacteroidota</taxon>
        <taxon>Chitinophagia</taxon>
        <taxon>Chitinophagales</taxon>
        <taxon>Chitinophagaceae</taxon>
        <taxon>Niabella</taxon>
    </lineage>
</organism>
<evidence type="ECO:0000256" key="7">
    <source>
        <dbReference type="RuleBase" id="RU003346"/>
    </source>
</evidence>
<dbReference type="InterPro" id="IPR036259">
    <property type="entry name" value="MFS_trans_sf"/>
</dbReference>
<dbReference type="InterPro" id="IPR050814">
    <property type="entry name" value="Myo-inositol_Transporter"/>
</dbReference>
<evidence type="ECO:0000256" key="8">
    <source>
        <dbReference type="SAM" id="Phobius"/>
    </source>
</evidence>
<feature type="transmembrane region" description="Helical" evidence="8">
    <location>
        <begin position="51"/>
        <end position="69"/>
    </location>
</feature>
<feature type="domain" description="Major facilitator superfamily (MFS) profile" evidence="9">
    <location>
        <begin position="14"/>
        <end position="430"/>
    </location>
</feature>
<dbReference type="InterPro" id="IPR005829">
    <property type="entry name" value="Sugar_transporter_CS"/>
</dbReference>
<keyword evidence="3 7" id="KW-0813">Transport</keyword>
<comment type="similarity">
    <text evidence="2 7">Belongs to the major facilitator superfamily. Sugar transporter (TC 2.A.1.1) family.</text>
</comment>
<dbReference type="InterPro" id="IPR020846">
    <property type="entry name" value="MFS_dom"/>
</dbReference>
<dbReference type="InterPro" id="IPR005828">
    <property type="entry name" value="MFS_sugar_transport-like"/>
</dbReference>
<dbReference type="Pfam" id="PF00083">
    <property type="entry name" value="Sugar_tr"/>
    <property type="match status" value="1"/>
</dbReference>
<dbReference type="EMBL" id="CP139960">
    <property type="protein sequence ID" value="WQD38045.1"/>
    <property type="molecule type" value="Genomic_DNA"/>
</dbReference>
<proteinExistence type="inferred from homology"/>
<protein>
    <submittedName>
        <fullName evidence="10">Sugar porter family MFS transporter</fullName>
    </submittedName>
</protein>
<sequence>MDQQKFNNGYIIGISFISALGGYLFGFDFAVIAGALPFLKEQFHFDEVQEGIATATLAIGCIVGCIIAGSLSDRYGRKKGLMLSATIFLLSSLAMAFSHSSTTFIAARFFAGIGVGIASVLSPMYIAEIAPASMRGRLVAINQMTVVIGIFVTNLVNYSLRNEGPEAWRWMVGLGAIPSFLFLSGVLLLPESPHWLINRSKVEKARAILSKIGGSHYAGTTTESIRASLQQGPSSGFSQLLHKTVLPAVIVGMGLAIFQQLCGINVVFNYTSTIFESVGFNQDDQLKQMVFIGLVNMVCTALAMWQVDKLGRKPLMLFGAISLTLLYIISALLLQRQSAAASWSLLAAIGIYAMTLAPVTWILISEIFPNKVRSKATSVAIIALWVSYALLTFTFPIMARRMGTYTPFYIYAAICLAGYVFVKIKVKETTGKSLEEMDHIFSGH</sequence>
<evidence type="ECO:0000256" key="3">
    <source>
        <dbReference type="ARBA" id="ARBA00022448"/>
    </source>
</evidence>
<feature type="transmembrane region" description="Helical" evidence="8">
    <location>
        <begin position="105"/>
        <end position="126"/>
    </location>
</feature>
<keyword evidence="4 8" id="KW-0812">Transmembrane</keyword>
<gene>
    <name evidence="10" type="ORF">U0035_20470</name>
</gene>
<dbReference type="Gene3D" id="1.20.1250.20">
    <property type="entry name" value="MFS general substrate transporter like domains"/>
    <property type="match status" value="2"/>
</dbReference>
<dbReference type="InterPro" id="IPR003663">
    <property type="entry name" value="Sugar/inositol_transpt"/>
</dbReference>
<feature type="transmembrane region" description="Helical" evidence="8">
    <location>
        <begin position="314"/>
        <end position="334"/>
    </location>
</feature>
<comment type="subcellular location">
    <subcellularLocation>
        <location evidence="1">Membrane</location>
        <topology evidence="1">Multi-pass membrane protein</topology>
    </subcellularLocation>
</comment>
<evidence type="ECO:0000256" key="1">
    <source>
        <dbReference type="ARBA" id="ARBA00004141"/>
    </source>
</evidence>
<keyword evidence="11" id="KW-1185">Reference proteome</keyword>
<dbReference type="RefSeq" id="WP_114790797.1">
    <property type="nucleotide sequence ID" value="NZ_CP139960.1"/>
</dbReference>
<feature type="transmembrane region" description="Helical" evidence="8">
    <location>
        <begin position="288"/>
        <end position="307"/>
    </location>
</feature>
<dbReference type="PANTHER" id="PTHR48020:SF12">
    <property type="entry name" value="PROTON MYO-INOSITOL COTRANSPORTER"/>
    <property type="match status" value="1"/>
</dbReference>
<name>A0ABZ0W444_9BACT</name>
<feature type="transmembrane region" description="Helical" evidence="8">
    <location>
        <begin position="81"/>
        <end position="99"/>
    </location>
</feature>
<feature type="transmembrane region" description="Helical" evidence="8">
    <location>
        <begin position="376"/>
        <end position="399"/>
    </location>
</feature>
<dbReference type="Proteomes" id="UP001325680">
    <property type="component" value="Chromosome"/>
</dbReference>
<dbReference type="SUPFAM" id="SSF103473">
    <property type="entry name" value="MFS general substrate transporter"/>
    <property type="match status" value="1"/>
</dbReference>
<evidence type="ECO:0000256" key="2">
    <source>
        <dbReference type="ARBA" id="ARBA00010992"/>
    </source>
</evidence>
<accession>A0ABZ0W444</accession>